<dbReference type="GO" id="GO:0042026">
    <property type="term" value="P:protein refolding"/>
    <property type="evidence" value="ECO:0000318"/>
    <property type="project" value="GO_Central"/>
</dbReference>
<dbReference type="SMR" id="A0A2G2YFJ3"/>
<protein>
    <submittedName>
        <fullName evidence="6">DnaJ protein -like protein 2</fullName>
    </submittedName>
</protein>
<accession>A0A2G2YFJ3</accession>
<keyword evidence="4" id="KW-0862">Zinc</keyword>
<dbReference type="Proteomes" id="UP000222542">
    <property type="component" value="Unassembled WGS sequence"/>
</dbReference>
<dbReference type="Pfam" id="PF01556">
    <property type="entry name" value="DnaJ_C"/>
    <property type="match status" value="1"/>
</dbReference>
<dbReference type="Gene3D" id="2.60.260.20">
    <property type="entry name" value="Urease metallochaperone UreE, N-terminal domain"/>
    <property type="match status" value="2"/>
</dbReference>
<comment type="caution">
    <text evidence="6">The sequence shown here is derived from an EMBL/GenBank/DDBJ whole genome shotgun (WGS) entry which is preliminary data.</text>
</comment>
<dbReference type="InterPro" id="IPR002939">
    <property type="entry name" value="DnaJ_C"/>
</dbReference>
<dbReference type="GO" id="GO:0030544">
    <property type="term" value="F:Hsp70 protein binding"/>
    <property type="evidence" value="ECO:0007669"/>
    <property type="project" value="InterPro"/>
</dbReference>
<dbReference type="GO" id="GO:0051087">
    <property type="term" value="F:protein-folding chaperone binding"/>
    <property type="evidence" value="ECO:0000318"/>
    <property type="project" value="GO_Central"/>
</dbReference>
<dbReference type="EMBL" id="AYRZ02000011">
    <property type="protein sequence ID" value="PHT68495.1"/>
    <property type="molecule type" value="Genomic_DNA"/>
</dbReference>
<proteinExistence type="predicted"/>
<dbReference type="FunFam" id="2.60.260.20:FF:000003">
    <property type="entry name" value="DnaJ subfamily A member 2"/>
    <property type="match status" value="1"/>
</dbReference>
<dbReference type="InterPro" id="IPR008971">
    <property type="entry name" value="HSP40/DnaJ_pept-bd"/>
</dbReference>
<evidence type="ECO:0000256" key="1">
    <source>
        <dbReference type="ARBA" id="ARBA00022723"/>
    </source>
</evidence>
<dbReference type="STRING" id="4072.A0A2G2YFJ3"/>
<dbReference type="GO" id="GO:0051082">
    <property type="term" value="F:unfolded protein binding"/>
    <property type="evidence" value="ECO:0007669"/>
    <property type="project" value="InterPro"/>
</dbReference>
<evidence type="ECO:0000259" key="5">
    <source>
        <dbReference type="Pfam" id="PF01556"/>
    </source>
</evidence>
<keyword evidence="2" id="KW-0677">Repeat</keyword>
<dbReference type="Gramene" id="PHT68495">
    <property type="protein sequence ID" value="PHT68495"/>
    <property type="gene ID" value="T459_27982"/>
</dbReference>
<evidence type="ECO:0000256" key="4">
    <source>
        <dbReference type="ARBA" id="ARBA00022833"/>
    </source>
</evidence>
<dbReference type="OMA" id="HPCNDFK"/>
<dbReference type="GO" id="GO:0005829">
    <property type="term" value="C:cytosol"/>
    <property type="evidence" value="ECO:0000318"/>
    <property type="project" value="GO_Central"/>
</dbReference>
<reference evidence="6 7" key="2">
    <citation type="journal article" date="2017" name="Genome Biol.">
        <title>New reference genome sequences of hot pepper reveal the massive evolution of plant disease-resistance genes by retroduplication.</title>
        <authorList>
            <person name="Kim S."/>
            <person name="Park J."/>
            <person name="Yeom S.I."/>
            <person name="Kim Y.M."/>
            <person name="Seo E."/>
            <person name="Kim K.T."/>
            <person name="Kim M.S."/>
            <person name="Lee J.M."/>
            <person name="Cheong K."/>
            <person name="Shin H.S."/>
            <person name="Kim S.B."/>
            <person name="Han K."/>
            <person name="Lee J."/>
            <person name="Park M."/>
            <person name="Lee H.A."/>
            <person name="Lee H.Y."/>
            <person name="Lee Y."/>
            <person name="Oh S."/>
            <person name="Lee J.H."/>
            <person name="Choi E."/>
            <person name="Choi E."/>
            <person name="Lee S.E."/>
            <person name="Jeon J."/>
            <person name="Kim H."/>
            <person name="Choi G."/>
            <person name="Song H."/>
            <person name="Lee J."/>
            <person name="Lee S.C."/>
            <person name="Kwon J.K."/>
            <person name="Lee H.Y."/>
            <person name="Koo N."/>
            <person name="Hong Y."/>
            <person name="Kim R.W."/>
            <person name="Kang W.H."/>
            <person name="Huh J.H."/>
            <person name="Kang B.C."/>
            <person name="Yang T.J."/>
            <person name="Lee Y.H."/>
            <person name="Bennetzen J.L."/>
            <person name="Choi D."/>
        </authorList>
    </citation>
    <scope>NUCLEOTIDE SEQUENCE [LARGE SCALE GENOMIC DNA]</scope>
    <source>
        <strain evidence="7">cv. CM334</strain>
    </source>
</reference>
<dbReference type="GO" id="GO:0005737">
    <property type="term" value="C:cytoplasm"/>
    <property type="evidence" value="ECO:0000318"/>
    <property type="project" value="GO_Central"/>
</dbReference>
<dbReference type="SUPFAM" id="SSF49493">
    <property type="entry name" value="HSP40/DnaJ peptide-binding domain"/>
    <property type="match status" value="2"/>
</dbReference>
<keyword evidence="1" id="KW-0479">Metal-binding</keyword>
<evidence type="ECO:0000313" key="6">
    <source>
        <dbReference type="EMBL" id="PHT68495.1"/>
    </source>
</evidence>
<keyword evidence="3" id="KW-0863">Zinc-finger</keyword>
<dbReference type="AlphaFoldDB" id="A0A2G2YFJ3"/>
<organism evidence="6 7">
    <name type="scientific">Capsicum annuum</name>
    <name type="common">Capsicum pepper</name>
    <dbReference type="NCBI Taxonomy" id="4072"/>
    <lineage>
        <taxon>Eukaryota</taxon>
        <taxon>Viridiplantae</taxon>
        <taxon>Streptophyta</taxon>
        <taxon>Embryophyta</taxon>
        <taxon>Tracheophyta</taxon>
        <taxon>Spermatophyta</taxon>
        <taxon>Magnoliopsida</taxon>
        <taxon>eudicotyledons</taxon>
        <taxon>Gunneridae</taxon>
        <taxon>Pentapetalae</taxon>
        <taxon>asterids</taxon>
        <taxon>lamiids</taxon>
        <taxon>Solanales</taxon>
        <taxon>Solanaceae</taxon>
        <taxon>Solanoideae</taxon>
        <taxon>Capsiceae</taxon>
        <taxon>Capsicum</taxon>
    </lineage>
</organism>
<name>A0A2G2YFJ3_CAPAN</name>
<gene>
    <name evidence="6" type="ORF">T459_27982</name>
</gene>
<dbReference type="GO" id="GO:0008270">
    <property type="term" value="F:zinc ion binding"/>
    <property type="evidence" value="ECO:0007669"/>
    <property type="project" value="UniProtKB-KW"/>
</dbReference>
<evidence type="ECO:0000313" key="7">
    <source>
        <dbReference type="Proteomes" id="UP000222542"/>
    </source>
</evidence>
<reference evidence="6 7" key="1">
    <citation type="journal article" date="2014" name="Nat. Genet.">
        <title>Genome sequence of the hot pepper provides insights into the evolution of pungency in Capsicum species.</title>
        <authorList>
            <person name="Kim S."/>
            <person name="Park M."/>
            <person name="Yeom S.I."/>
            <person name="Kim Y.M."/>
            <person name="Lee J.M."/>
            <person name="Lee H.A."/>
            <person name="Seo E."/>
            <person name="Choi J."/>
            <person name="Cheong K."/>
            <person name="Kim K.T."/>
            <person name="Jung K."/>
            <person name="Lee G.W."/>
            <person name="Oh S.K."/>
            <person name="Bae C."/>
            <person name="Kim S.B."/>
            <person name="Lee H.Y."/>
            <person name="Kim S.Y."/>
            <person name="Kim M.S."/>
            <person name="Kang B.C."/>
            <person name="Jo Y.D."/>
            <person name="Yang H.B."/>
            <person name="Jeong H.J."/>
            <person name="Kang W.H."/>
            <person name="Kwon J.K."/>
            <person name="Shin C."/>
            <person name="Lim J.Y."/>
            <person name="Park J.H."/>
            <person name="Huh J.H."/>
            <person name="Kim J.S."/>
            <person name="Kim B.D."/>
            <person name="Cohen O."/>
            <person name="Paran I."/>
            <person name="Suh M.C."/>
            <person name="Lee S.B."/>
            <person name="Kim Y.K."/>
            <person name="Shin Y."/>
            <person name="Noh S.J."/>
            <person name="Park J."/>
            <person name="Seo Y.S."/>
            <person name="Kwon S.Y."/>
            <person name="Kim H.A."/>
            <person name="Park J.M."/>
            <person name="Kim H.J."/>
            <person name="Choi S.B."/>
            <person name="Bosland P.W."/>
            <person name="Reeves G."/>
            <person name="Jo S.H."/>
            <person name="Lee B.W."/>
            <person name="Cho H.T."/>
            <person name="Choi H.S."/>
            <person name="Lee M.S."/>
            <person name="Yu Y."/>
            <person name="Do Choi Y."/>
            <person name="Park B.S."/>
            <person name="van Deynze A."/>
            <person name="Ashrafi H."/>
            <person name="Hill T."/>
            <person name="Kim W.T."/>
            <person name="Pai H.S."/>
            <person name="Ahn H.K."/>
            <person name="Yeam I."/>
            <person name="Giovannoni J.J."/>
            <person name="Rose J.K."/>
            <person name="Sorensen I."/>
            <person name="Lee S.J."/>
            <person name="Kim R.W."/>
            <person name="Choi I.Y."/>
            <person name="Choi B.S."/>
            <person name="Lim J.S."/>
            <person name="Lee Y.H."/>
            <person name="Choi D."/>
        </authorList>
    </citation>
    <scope>NUCLEOTIDE SEQUENCE [LARGE SCALE GENOMIC DNA]</scope>
    <source>
        <strain evidence="7">cv. CM334</strain>
    </source>
</reference>
<feature type="domain" description="Chaperone DnaJ C-terminal" evidence="5">
    <location>
        <begin position="34"/>
        <end position="142"/>
    </location>
</feature>
<evidence type="ECO:0000256" key="2">
    <source>
        <dbReference type="ARBA" id="ARBA00022737"/>
    </source>
</evidence>
<dbReference type="PANTHER" id="PTHR43888">
    <property type="entry name" value="DNAJ-LIKE-2, ISOFORM A-RELATED"/>
    <property type="match status" value="1"/>
</dbReference>
<evidence type="ECO:0000256" key="3">
    <source>
        <dbReference type="ARBA" id="ARBA00022771"/>
    </source>
</evidence>
<dbReference type="InterPro" id="IPR044713">
    <property type="entry name" value="DNJA1/2-like"/>
</dbReference>
<keyword evidence="7" id="KW-1185">Reference proteome</keyword>
<sequence length="144" mass="16226">MIQQMQHPCNDFKGTGEMINDKDGCGQCKGEKVMQEKKELEVAVEKGMQNGQKITFLGKAGEAPDTVIGDIVSVLKQKEQPNFNRKGNDLFVEHTLSLTEAICSFQFIFTHLDNKQLIVKSQPEEVIKPDQLRSINNEGILIYE</sequence>
<dbReference type="InterPro" id="IPR036410">
    <property type="entry name" value="HSP_DnaJ_Cys-rich_dom_sf"/>
</dbReference>
<dbReference type="SUPFAM" id="SSF57938">
    <property type="entry name" value="DnaJ/Hsp40 cysteine-rich domain"/>
    <property type="match status" value="1"/>
</dbReference>